<comment type="caution">
    <text evidence="2">The sequence shown here is derived from an EMBL/GenBank/DDBJ whole genome shotgun (WGS) entry which is preliminary data.</text>
</comment>
<feature type="domain" description="Right handed beta helix" evidence="1">
    <location>
        <begin position="237"/>
        <end position="395"/>
    </location>
</feature>
<proteinExistence type="predicted"/>
<evidence type="ECO:0000313" key="2">
    <source>
        <dbReference type="EMBL" id="KAK2948289.1"/>
    </source>
</evidence>
<dbReference type="SUPFAM" id="SSF51126">
    <property type="entry name" value="Pectin lyase-like"/>
    <property type="match status" value="1"/>
</dbReference>
<dbReference type="EMBL" id="JARBJD010000179">
    <property type="protein sequence ID" value="KAK2948289.1"/>
    <property type="molecule type" value="Genomic_DNA"/>
</dbReference>
<dbReference type="InterPro" id="IPR039448">
    <property type="entry name" value="Beta_helix"/>
</dbReference>
<gene>
    <name evidence="2" type="ORF">BLNAU_16738</name>
</gene>
<reference evidence="2 3" key="1">
    <citation type="journal article" date="2022" name="bioRxiv">
        <title>Genomics of Preaxostyla Flagellates Illuminates Evolutionary Transitions and the Path Towards Mitochondrial Loss.</title>
        <authorList>
            <person name="Novak L.V.F."/>
            <person name="Treitli S.C."/>
            <person name="Pyrih J."/>
            <person name="Halakuc P."/>
            <person name="Pipaliya S.V."/>
            <person name="Vacek V."/>
            <person name="Brzon O."/>
            <person name="Soukal P."/>
            <person name="Eme L."/>
            <person name="Dacks J.B."/>
            <person name="Karnkowska A."/>
            <person name="Elias M."/>
            <person name="Hampl V."/>
        </authorList>
    </citation>
    <scope>NUCLEOTIDE SEQUENCE [LARGE SCALE GENOMIC DNA]</scope>
    <source>
        <strain evidence="2">NAU3</strain>
        <tissue evidence="2">Gut</tissue>
    </source>
</reference>
<keyword evidence="3" id="KW-1185">Reference proteome</keyword>
<protein>
    <recommendedName>
        <fullName evidence="1">Right handed beta helix domain-containing protein</fullName>
    </recommendedName>
</protein>
<sequence>MNDISPFVLQFLNSTISFTSIDFSTQNQLFHGSESTVLVSKANIATTSPEHLVMSNSATFSFRLCRFSIESPNSVTTGLLKTEDNWSGLQVISSRLTNVTMSHESCLTGDALTRSVGMISSQVLNLSTTTPTTAFSSAPSISAHGTSSVVGSDWVDTSNAFYGHIVGDLNSETEIISVNNTHTRSLRMGWYSASNKVYTAKQNITSSKTFNGDTFTGCSPPALDLNNEGGAMYIAASGIKVNLTSCTFTNCRASQGGAIRVRVDYTMTMIIDKCTFNSCYCTDQTGVYRSHNCGTDTITNCKFNNCSHPTGGTLFFIYASKVRVAGCTFTECKATTGSYSVVETFATSYLKDLLFSNTSIIKCSTKLSAHMYFVANCQFQSLVFHQCTTGSTDYGDVRGGAKHKDLPSYSTNHMPHFTITSQFTPKSPTSHIWLSSPLPNPYHPLHTSSRLGTL</sequence>
<dbReference type="Pfam" id="PF13229">
    <property type="entry name" value="Beta_helix"/>
    <property type="match status" value="1"/>
</dbReference>
<evidence type="ECO:0000259" key="1">
    <source>
        <dbReference type="Pfam" id="PF13229"/>
    </source>
</evidence>
<accession>A0ABQ9X9C1</accession>
<name>A0ABQ9X9C1_9EUKA</name>
<dbReference type="Proteomes" id="UP001281761">
    <property type="component" value="Unassembled WGS sequence"/>
</dbReference>
<evidence type="ECO:0000313" key="3">
    <source>
        <dbReference type="Proteomes" id="UP001281761"/>
    </source>
</evidence>
<organism evidence="2 3">
    <name type="scientific">Blattamonas nauphoetae</name>
    <dbReference type="NCBI Taxonomy" id="2049346"/>
    <lineage>
        <taxon>Eukaryota</taxon>
        <taxon>Metamonada</taxon>
        <taxon>Preaxostyla</taxon>
        <taxon>Oxymonadida</taxon>
        <taxon>Blattamonas</taxon>
    </lineage>
</organism>
<dbReference type="InterPro" id="IPR011050">
    <property type="entry name" value="Pectin_lyase_fold/virulence"/>
</dbReference>